<comment type="caution">
    <text evidence="8">The sequence shown here is derived from an EMBL/GenBank/DDBJ whole genome shotgun (WGS) entry which is preliminary data.</text>
</comment>
<feature type="compositionally biased region" description="Basic and acidic residues" evidence="4">
    <location>
        <begin position="524"/>
        <end position="536"/>
    </location>
</feature>
<keyword evidence="9" id="KW-1185">Reference proteome</keyword>
<evidence type="ECO:0000256" key="5">
    <source>
        <dbReference type="SAM" id="SignalP"/>
    </source>
</evidence>
<feature type="signal peptide" evidence="5">
    <location>
        <begin position="1"/>
        <end position="18"/>
    </location>
</feature>
<dbReference type="AlphaFoldDB" id="A0A3A3ZIX4"/>
<evidence type="ECO:0000256" key="4">
    <source>
        <dbReference type="SAM" id="MobiDB-lite"/>
    </source>
</evidence>
<dbReference type="PANTHER" id="PTHR43248:SF29">
    <property type="entry name" value="TRIPEPTIDYL AMINOPEPTIDASE"/>
    <property type="match status" value="1"/>
</dbReference>
<dbReference type="Pfam" id="PF08386">
    <property type="entry name" value="Abhydrolase_4"/>
    <property type="match status" value="1"/>
</dbReference>
<dbReference type="Proteomes" id="UP000265614">
    <property type="component" value="Unassembled WGS sequence"/>
</dbReference>
<dbReference type="Gene3D" id="3.40.50.1820">
    <property type="entry name" value="alpha/beta hydrolase"/>
    <property type="match status" value="1"/>
</dbReference>
<feature type="domain" description="Peptidase S33 tripeptidyl aminopeptidase-like C-terminal" evidence="7">
    <location>
        <begin position="389"/>
        <end position="482"/>
    </location>
</feature>
<evidence type="ECO:0000256" key="2">
    <source>
        <dbReference type="ARBA" id="ARBA00022729"/>
    </source>
</evidence>
<reference evidence="8 9" key="1">
    <citation type="submission" date="2018-09" db="EMBL/GenBank/DDBJ databases">
        <title>YIM 75000 draft genome.</title>
        <authorList>
            <person name="Tang S."/>
            <person name="Feng Y."/>
        </authorList>
    </citation>
    <scope>NUCLEOTIDE SEQUENCE [LARGE SCALE GENOMIC DNA]</scope>
    <source>
        <strain evidence="8 9">YIM 75000</strain>
    </source>
</reference>
<keyword evidence="3 8" id="KW-0378">Hydrolase</keyword>
<dbReference type="InterPro" id="IPR000073">
    <property type="entry name" value="AB_hydrolase_1"/>
</dbReference>
<feature type="compositionally biased region" description="Low complexity" evidence="4">
    <location>
        <begin position="502"/>
        <end position="514"/>
    </location>
</feature>
<feature type="region of interest" description="Disordered" evidence="4">
    <location>
        <begin position="502"/>
        <end position="536"/>
    </location>
</feature>
<evidence type="ECO:0000313" key="8">
    <source>
        <dbReference type="EMBL" id="RJK95506.1"/>
    </source>
</evidence>
<gene>
    <name evidence="8" type="ORF">D5H78_12100</name>
</gene>
<evidence type="ECO:0000259" key="6">
    <source>
        <dbReference type="Pfam" id="PF00561"/>
    </source>
</evidence>
<name>A0A3A3ZIX4_9ACTN</name>
<evidence type="ECO:0000256" key="1">
    <source>
        <dbReference type="ARBA" id="ARBA00010088"/>
    </source>
</evidence>
<evidence type="ECO:0000259" key="7">
    <source>
        <dbReference type="Pfam" id="PF08386"/>
    </source>
</evidence>
<dbReference type="Pfam" id="PF00561">
    <property type="entry name" value="Abhydrolase_1"/>
    <property type="match status" value="1"/>
</dbReference>
<protein>
    <submittedName>
        <fullName evidence="8">Alpha/beta hydrolase</fullName>
    </submittedName>
</protein>
<dbReference type="InterPro" id="IPR029058">
    <property type="entry name" value="AB_hydrolase_fold"/>
</dbReference>
<feature type="domain" description="AB hydrolase-1" evidence="6">
    <location>
        <begin position="90"/>
        <end position="291"/>
    </location>
</feature>
<dbReference type="OrthoDB" id="4498590at2"/>
<dbReference type="InterPro" id="IPR013595">
    <property type="entry name" value="Pept_S33_TAP-like_C"/>
</dbReference>
<comment type="similarity">
    <text evidence="1">Belongs to the peptidase S33 family.</text>
</comment>
<keyword evidence="2 5" id="KW-0732">Signal</keyword>
<dbReference type="GO" id="GO:0016787">
    <property type="term" value="F:hydrolase activity"/>
    <property type="evidence" value="ECO:0007669"/>
    <property type="project" value="UniProtKB-KW"/>
</dbReference>
<organism evidence="8 9">
    <name type="scientific">Vallicoccus soli</name>
    <dbReference type="NCBI Taxonomy" id="2339232"/>
    <lineage>
        <taxon>Bacteria</taxon>
        <taxon>Bacillati</taxon>
        <taxon>Actinomycetota</taxon>
        <taxon>Actinomycetes</taxon>
        <taxon>Motilibacterales</taxon>
        <taxon>Vallicoccaceae</taxon>
        <taxon>Vallicoccus</taxon>
    </lineage>
</organism>
<feature type="chain" id="PRO_5017401081" evidence="5">
    <location>
        <begin position="19"/>
        <end position="536"/>
    </location>
</feature>
<accession>A0A3A3ZIX4</accession>
<dbReference type="SUPFAM" id="SSF53474">
    <property type="entry name" value="alpha/beta-Hydrolases"/>
    <property type="match status" value="1"/>
</dbReference>
<dbReference type="EMBL" id="QZEZ01000005">
    <property type="protein sequence ID" value="RJK95506.1"/>
    <property type="molecule type" value="Genomic_DNA"/>
</dbReference>
<proteinExistence type="inferred from homology"/>
<dbReference type="InterPro" id="IPR051601">
    <property type="entry name" value="Serine_prot/Carboxylest_S33"/>
</dbReference>
<sequence>MGLLAAAALAVPTTAATAAPAPVAPAPTAPAASGGTVDWGPCEDGTLQAYGAECGFVSVPLDHDRPRGEQIRLAVSRVEHTVPDDEYQGVMLVNPGGPGGSGLVFSVLQTFVPDGAGAAYDWIGFDPRGVGASEPSLSCDPGYFGYDRPPYDPVTPAVERAWLRRAAGYAADCARAGGDLLEHLTTRDNVRDMEHIRRALGERRINFYGFSYGTYLGQVYATLYPQRVRRMVLDSNVDPRNVWYRANLNQDVAFDRNIQLFFAWVARYDEVYHLGRSRKAVSARWYAEKAELRDAPAAGLVGPSEWTDIVLGAGYDEGAWPGTAELFAAWAHDGDAQALVEAYGEPEDIEGGYPVYLGTQCTDVQWPTSWEQWRRDNTRIAERAPFETWANAWYNAPCLFWPATADRPVRVDGRRAPAVLLVSETLDAATPYAGNLEVRERFPRSRLIATEGGATHANSLAGNACVDDRIAAYLATGELPRRVRGRTADVVCERLPEPVPAAPAAAARTLGATPAPAPAPAQDGLRDALRAETYGR</sequence>
<feature type="region of interest" description="Disordered" evidence="4">
    <location>
        <begin position="17"/>
        <end position="37"/>
    </location>
</feature>
<evidence type="ECO:0000256" key="3">
    <source>
        <dbReference type="ARBA" id="ARBA00022801"/>
    </source>
</evidence>
<dbReference type="PANTHER" id="PTHR43248">
    <property type="entry name" value="2-SUCCINYL-6-HYDROXY-2,4-CYCLOHEXADIENE-1-CARBOXYLATE SYNTHASE"/>
    <property type="match status" value="1"/>
</dbReference>
<evidence type="ECO:0000313" key="9">
    <source>
        <dbReference type="Proteomes" id="UP000265614"/>
    </source>
</evidence>